<dbReference type="EMBL" id="MPUH01000314">
    <property type="protein sequence ID" value="OMJ83153.1"/>
    <property type="molecule type" value="Genomic_DNA"/>
</dbReference>
<reference evidence="1 2" key="1">
    <citation type="submission" date="2016-11" db="EMBL/GenBank/DDBJ databases">
        <title>The macronuclear genome of Stentor coeruleus: a giant cell with tiny introns.</title>
        <authorList>
            <person name="Slabodnick M."/>
            <person name="Ruby J.G."/>
            <person name="Reiff S.B."/>
            <person name="Swart E.C."/>
            <person name="Gosai S."/>
            <person name="Prabakaran S."/>
            <person name="Witkowska E."/>
            <person name="Larue G.E."/>
            <person name="Fisher S."/>
            <person name="Freeman R.M."/>
            <person name="Gunawardena J."/>
            <person name="Chu W."/>
            <person name="Stover N.A."/>
            <person name="Gregory B.D."/>
            <person name="Nowacki M."/>
            <person name="Derisi J."/>
            <person name="Roy S.W."/>
            <person name="Marshall W.F."/>
            <person name="Sood P."/>
        </authorList>
    </citation>
    <scope>NUCLEOTIDE SEQUENCE [LARGE SCALE GENOMIC DNA]</scope>
    <source>
        <strain evidence="1">WM001</strain>
    </source>
</reference>
<dbReference type="AlphaFoldDB" id="A0A1R2C282"/>
<accession>A0A1R2C282</accession>
<gene>
    <name evidence="1" type="ORF">SteCoe_16007</name>
</gene>
<comment type="caution">
    <text evidence="1">The sequence shown here is derived from an EMBL/GenBank/DDBJ whole genome shotgun (WGS) entry which is preliminary data.</text>
</comment>
<evidence type="ECO:0000313" key="2">
    <source>
        <dbReference type="Proteomes" id="UP000187209"/>
    </source>
</evidence>
<proteinExistence type="predicted"/>
<protein>
    <submittedName>
        <fullName evidence="1">Uncharacterized protein</fullName>
    </submittedName>
</protein>
<sequence length="539" mass="62479">MEYISLHKTFSHKSFPDFDRQTLCYTLPCALSLSALFAIARLENTNKIRDDIAKSFYSILDIVQNLENSNKNCLNYVTTLLNKIKSNKIRSEAWNQLIDQINNYSEYLALSLHEVFQSYIRSYNKIDKIDKKLILREITQKLNVYCINGDKIYPENKQGPGYIFVIANNKDKFSILHHKEEGIIESNLDGDKRICGFPFYSNPFNRIGAIFTTFFANEEATESNNITAISQNLFFNQMNFEKSKPQSNSELEVLQKKAPSLQSSQVLKSNLIAKKKITQNYDVPHLKTLKLKTELNVSMPLVFKTHEDYEHNYQPINKVPKISNCSQKNYSQFPFQKIKQSNPLGEAMQIWIPLKKTNSSIKNSDEYKEKYVYDSSDKPIDLYFQKGYAKDLSNSHMMQKTSEISSSRGYSESIVQSMCSSLEENCTHREKNRYHKTNCSISHCLYCLYENIQKNAEEAKCDCGINISNKDRKDINEKMKNIIASENKRESEIKCNMCKTVKPASRFSYIYTCKCSICSECIEKRNSDYCLECHALIKQ</sequence>
<name>A0A1R2C282_9CILI</name>
<dbReference type="Proteomes" id="UP000187209">
    <property type="component" value="Unassembled WGS sequence"/>
</dbReference>
<keyword evidence="2" id="KW-1185">Reference proteome</keyword>
<organism evidence="1 2">
    <name type="scientific">Stentor coeruleus</name>
    <dbReference type="NCBI Taxonomy" id="5963"/>
    <lineage>
        <taxon>Eukaryota</taxon>
        <taxon>Sar</taxon>
        <taxon>Alveolata</taxon>
        <taxon>Ciliophora</taxon>
        <taxon>Postciliodesmatophora</taxon>
        <taxon>Heterotrichea</taxon>
        <taxon>Heterotrichida</taxon>
        <taxon>Stentoridae</taxon>
        <taxon>Stentor</taxon>
    </lineage>
</organism>
<evidence type="ECO:0000313" key="1">
    <source>
        <dbReference type="EMBL" id="OMJ83153.1"/>
    </source>
</evidence>